<evidence type="ECO:0000313" key="2">
    <source>
        <dbReference type="Proteomes" id="UP000320722"/>
    </source>
</evidence>
<protein>
    <submittedName>
        <fullName evidence="1">Uncharacterized protein</fullName>
    </submittedName>
</protein>
<sequence length="155" mass="17743">MNSDTSTNSSFVQRLFQGLLKLLGWKKSEEVHDAELAEPDNPDEPTFITLEMETLRVMKSVGVRHQQVPLSSVILRFSLTGNEVDGFEACLDFQNRDQEDPDLDLGQGVKGLRLVTRRENEQAFSGTIVRYMNSNGTYGFYFDGPFFHQQYAKRR</sequence>
<proteinExistence type="predicted"/>
<evidence type="ECO:0000313" key="1">
    <source>
        <dbReference type="EMBL" id="QDU02583.1"/>
    </source>
</evidence>
<accession>A0A517WBF6</accession>
<dbReference type="RefSeq" id="WP_145039600.1">
    <property type="nucleotide sequence ID" value="NZ_CP036347.1"/>
</dbReference>
<organism evidence="1 2">
    <name type="scientific">Gimesia chilikensis</name>
    <dbReference type="NCBI Taxonomy" id="2605989"/>
    <lineage>
        <taxon>Bacteria</taxon>
        <taxon>Pseudomonadati</taxon>
        <taxon>Planctomycetota</taxon>
        <taxon>Planctomycetia</taxon>
        <taxon>Planctomycetales</taxon>
        <taxon>Planctomycetaceae</taxon>
        <taxon>Gimesia</taxon>
    </lineage>
</organism>
<dbReference type="EMBL" id="CP036347">
    <property type="protein sequence ID" value="QDU02583.1"/>
    <property type="molecule type" value="Genomic_DNA"/>
</dbReference>
<dbReference type="AlphaFoldDB" id="A0A517WBF6"/>
<gene>
    <name evidence="1" type="ORF">V6x_22880</name>
</gene>
<name>A0A517WBF6_9PLAN</name>
<reference evidence="1 2" key="1">
    <citation type="submission" date="2019-02" db="EMBL/GenBank/DDBJ databases">
        <title>Deep-cultivation of Planctomycetes and their phenomic and genomic characterization uncovers novel biology.</title>
        <authorList>
            <person name="Wiegand S."/>
            <person name="Jogler M."/>
            <person name="Boedeker C."/>
            <person name="Pinto D."/>
            <person name="Vollmers J."/>
            <person name="Rivas-Marin E."/>
            <person name="Kohn T."/>
            <person name="Peeters S.H."/>
            <person name="Heuer A."/>
            <person name="Rast P."/>
            <person name="Oberbeckmann S."/>
            <person name="Bunk B."/>
            <person name="Jeske O."/>
            <person name="Meyerdierks A."/>
            <person name="Storesund J.E."/>
            <person name="Kallscheuer N."/>
            <person name="Luecker S."/>
            <person name="Lage O.M."/>
            <person name="Pohl T."/>
            <person name="Merkel B.J."/>
            <person name="Hornburger P."/>
            <person name="Mueller R.-W."/>
            <person name="Bruemmer F."/>
            <person name="Labrenz M."/>
            <person name="Spormann A.M."/>
            <person name="Op den Camp H."/>
            <person name="Overmann J."/>
            <person name="Amann R."/>
            <person name="Jetten M.S.M."/>
            <person name="Mascher T."/>
            <person name="Medema M.H."/>
            <person name="Devos D.P."/>
            <person name="Kaster A.-K."/>
            <person name="Ovreas L."/>
            <person name="Rohde M."/>
            <person name="Galperin M.Y."/>
            <person name="Jogler C."/>
        </authorList>
    </citation>
    <scope>NUCLEOTIDE SEQUENCE [LARGE SCALE GENOMIC DNA]</scope>
    <source>
        <strain evidence="1 2">V6</strain>
    </source>
</reference>
<dbReference type="Proteomes" id="UP000320722">
    <property type="component" value="Chromosome"/>
</dbReference>